<accession>A0A921AVU1</accession>
<dbReference type="CDD" id="cd06225">
    <property type="entry name" value="HAMP"/>
    <property type="match status" value="1"/>
</dbReference>
<dbReference type="Gene3D" id="6.10.340.10">
    <property type="match status" value="1"/>
</dbReference>
<feature type="transmembrane region" description="Helical" evidence="2">
    <location>
        <begin position="309"/>
        <end position="332"/>
    </location>
</feature>
<dbReference type="GO" id="GO:0016020">
    <property type="term" value="C:membrane"/>
    <property type="evidence" value="ECO:0007669"/>
    <property type="project" value="InterPro"/>
</dbReference>
<dbReference type="Gene3D" id="3.60.40.10">
    <property type="entry name" value="PPM-type phosphatase domain"/>
    <property type="match status" value="1"/>
</dbReference>
<proteinExistence type="predicted"/>
<dbReference type="EMBL" id="DYZA01000065">
    <property type="protein sequence ID" value="HJD96688.1"/>
    <property type="molecule type" value="Genomic_DNA"/>
</dbReference>
<gene>
    <name evidence="4" type="ORF">K8W16_03465</name>
</gene>
<dbReference type="PANTHER" id="PTHR43156:SF2">
    <property type="entry name" value="STAGE II SPORULATION PROTEIN E"/>
    <property type="match status" value="1"/>
</dbReference>
<dbReference type="RefSeq" id="WP_304121185.1">
    <property type="nucleotide sequence ID" value="NZ_DYZA01000065.1"/>
</dbReference>
<dbReference type="CDD" id="cd18774">
    <property type="entry name" value="PDC2_HK_sensor"/>
    <property type="match status" value="1"/>
</dbReference>
<evidence type="ECO:0000313" key="5">
    <source>
        <dbReference type="Proteomes" id="UP000698963"/>
    </source>
</evidence>
<evidence type="ECO:0000256" key="2">
    <source>
        <dbReference type="SAM" id="Phobius"/>
    </source>
</evidence>
<dbReference type="InterPro" id="IPR052016">
    <property type="entry name" value="Bact_Sigma-Reg"/>
</dbReference>
<dbReference type="SMART" id="SM00304">
    <property type="entry name" value="HAMP"/>
    <property type="match status" value="1"/>
</dbReference>
<dbReference type="Pfam" id="PF00672">
    <property type="entry name" value="HAMP"/>
    <property type="match status" value="1"/>
</dbReference>
<reference evidence="4" key="1">
    <citation type="journal article" date="2021" name="PeerJ">
        <title>Extensive microbial diversity within the chicken gut microbiome revealed by metagenomics and culture.</title>
        <authorList>
            <person name="Gilroy R."/>
            <person name="Ravi A."/>
            <person name="Getino M."/>
            <person name="Pursley I."/>
            <person name="Horton D.L."/>
            <person name="Alikhan N.F."/>
            <person name="Baker D."/>
            <person name="Gharbi K."/>
            <person name="Hall N."/>
            <person name="Watson M."/>
            <person name="Adriaenssens E.M."/>
            <person name="Foster-Nyarko E."/>
            <person name="Jarju S."/>
            <person name="Secka A."/>
            <person name="Antonio M."/>
            <person name="Oren A."/>
            <person name="Chaudhuri R.R."/>
            <person name="La Ragione R."/>
            <person name="Hildebrand F."/>
            <person name="Pallen M.J."/>
        </authorList>
    </citation>
    <scope>NUCLEOTIDE SEQUENCE</scope>
    <source>
        <strain evidence="4">ChiGjej2B2-19336</strain>
    </source>
</reference>
<dbReference type="GO" id="GO:0007165">
    <property type="term" value="P:signal transduction"/>
    <property type="evidence" value="ECO:0007669"/>
    <property type="project" value="InterPro"/>
</dbReference>
<dbReference type="SUPFAM" id="SSF81606">
    <property type="entry name" value="PP2C-like"/>
    <property type="match status" value="1"/>
</dbReference>
<evidence type="ECO:0000259" key="3">
    <source>
        <dbReference type="PROSITE" id="PS50885"/>
    </source>
</evidence>
<keyword evidence="1" id="KW-0378">Hydrolase</keyword>
<protein>
    <submittedName>
        <fullName evidence="4">SpoIIE family protein phosphatase</fullName>
    </submittedName>
</protein>
<evidence type="ECO:0000256" key="1">
    <source>
        <dbReference type="ARBA" id="ARBA00022801"/>
    </source>
</evidence>
<dbReference type="SUPFAM" id="SSF158472">
    <property type="entry name" value="HAMP domain-like"/>
    <property type="match status" value="1"/>
</dbReference>
<comment type="caution">
    <text evidence="4">The sequence shown here is derived from an EMBL/GenBank/DDBJ whole genome shotgun (WGS) entry which is preliminary data.</text>
</comment>
<dbReference type="Proteomes" id="UP000698963">
    <property type="component" value="Unassembled WGS sequence"/>
</dbReference>
<dbReference type="PROSITE" id="PS50885">
    <property type="entry name" value="HAMP"/>
    <property type="match status" value="1"/>
</dbReference>
<reference evidence="4" key="2">
    <citation type="submission" date="2021-09" db="EMBL/GenBank/DDBJ databases">
        <authorList>
            <person name="Gilroy R."/>
        </authorList>
    </citation>
    <scope>NUCLEOTIDE SEQUENCE</scope>
    <source>
        <strain evidence="4">ChiGjej2B2-19336</strain>
    </source>
</reference>
<dbReference type="GO" id="GO:0016791">
    <property type="term" value="F:phosphatase activity"/>
    <property type="evidence" value="ECO:0007669"/>
    <property type="project" value="TreeGrafter"/>
</dbReference>
<dbReference type="SMART" id="SM00331">
    <property type="entry name" value="PP2C_SIG"/>
    <property type="match status" value="1"/>
</dbReference>
<name>A0A921AVU1_9BACT</name>
<organism evidence="4 5">
    <name type="scientific">Mailhella massiliensis</name>
    <dbReference type="NCBI Taxonomy" id="1903261"/>
    <lineage>
        <taxon>Bacteria</taxon>
        <taxon>Pseudomonadati</taxon>
        <taxon>Thermodesulfobacteriota</taxon>
        <taxon>Desulfovibrionia</taxon>
        <taxon>Desulfovibrionales</taxon>
        <taxon>Desulfovibrionaceae</taxon>
        <taxon>Mailhella</taxon>
    </lineage>
</organism>
<dbReference type="InterPro" id="IPR001932">
    <property type="entry name" value="PPM-type_phosphatase-like_dom"/>
</dbReference>
<sequence>MNFSLRSKLFLLVGCAISLAAVPIILFSRASLLESAMQRERESFVNTVMLVEDSLSVRYLHLLTSEVESVLESKRNLRQYGAMIRDMLLSEHEEEVLQSLAQWRKVLVSGGVYLAFYDKEGNEVLAGDIAKLIMEEGRQDFKGQSIHSMLEHRESLSDGQFAMVRLPGPGDQEVPVLVCFMPVKGLGTLLLSDPVADTEQSRKLLERRMVLGIQERLDSLELSRGASISIISSDGRVLAGKGMSMSLASIPEEVLARVRKGAALEGDTEGAEEPVLYRLAYFKAMDWYVGAFIPLEAITGPAEALARHLFGVAAGLLVLSLLVMLVLTMRIIAPLRLLTRRAGEIAREDFSSERGVGFSEDIVEGLPVERTDEVGQLAGAFAHMVKALDENIHRLVDTLAVRQRMQGELNAARDIQMGILPPPDGAPKSLGYSAAAFLEPAKEVGGDLYDFFTVPDGRQAVVIGDVSDKGVSAALFMSMTVTLVRYALAEGLSCSEAMLRINERLAENNPSCMFVTLFIGLFDPASGRLDYASGAHCPPFVVNPDPSVPVRMLTETSGPLVGAMQGMDYEACSAELAPGEYCLLYTDGVSEAMNEKLELFGEERIAATLETLRSASPDEVLHGVLAAVKAHRGTAAQSDDITMLCFRRSAE</sequence>
<keyword evidence="2" id="KW-0472">Membrane</keyword>
<keyword evidence="2" id="KW-0812">Transmembrane</keyword>
<dbReference type="PANTHER" id="PTHR43156">
    <property type="entry name" value="STAGE II SPORULATION PROTEIN E-RELATED"/>
    <property type="match status" value="1"/>
</dbReference>
<dbReference type="InterPro" id="IPR036457">
    <property type="entry name" value="PPM-type-like_dom_sf"/>
</dbReference>
<dbReference type="Pfam" id="PF07228">
    <property type="entry name" value="SpoIIE"/>
    <property type="match status" value="1"/>
</dbReference>
<evidence type="ECO:0000313" key="4">
    <source>
        <dbReference type="EMBL" id="HJD96688.1"/>
    </source>
</evidence>
<dbReference type="InterPro" id="IPR003660">
    <property type="entry name" value="HAMP_dom"/>
</dbReference>
<keyword evidence="2" id="KW-1133">Transmembrane helix</keyword>
<dbReference type="AlphaFoldDB" id="A0A921AVU1"/>
<feature type="domain" description="HAMP" evidence="3">
    <location>
        <begin position="329"/>
        <end position="393"/>
    </location>
</feature>